<dbReference type="EMBL" id="CP010904">
    <property type="protein sequence ID" value="AKJ64221.1"/>
    <property type="molecule type" value="Genomic_DNA"/>
</dbReference>
<feature type="domain" description="Wadjet protein JetD C-terminal" evidence="1">
    <location>
        <begin position="101"/>
        <end position="233"/>
    </location>
</feature>
<dbReference type="Proteomes" id="UP000035268">
    <property type="component" value="Chromosome"/>
</dbReference>
<accession>A0A0G3ECI5</accession>
<reference evidence="3" key="1">
    <citation type="submission" date="2015-02" db="EMBL/GenBank/DDBJ databases">
        <title>Description and complete genome sequence of the first cultured representative of the subdivision 5 of the Verrucomicrobia phylum.</title>
        <authorList>
            <person name="Spring S."/>
            <person name="Bunk B."/>
            <person name="Sproer C."/>
            <person name="Klenk H.-P."/>
        </authorList>
    </citation>
    <scope>NUCLEOTIDE SEQUENCE [LARGE SCALE GENOMIC DNA]</scope>
    <source>
        <strain evidence="3">L21-Fru-AB</strain>
    </source>
</reference>
<keyword evidence="3" id="KW-1185">Reference proteome</keyword>
<dbReference type="AlphaFoldDB" id="A0A0G3ECI5"/>
<gene>
    <name evidence="2" type="ORF">L21SP4_00961</name>
</gene>
<evidence type="ECO:0000259" key="1">
    <source>
        <dbReference type="Pfam" id="PF09983"/>
    </source>
</evidence>
<organism evidence="2 3">
    <name type="scientific">Kiritimatiella glycovorans</name>
    <dbReference type="NCBI Taxonomy" id="1307763"/>
    <lineage>
        <taxon>Bacteria</taxon>
        <taxon>Pseudomonadati</taxon>
        <taxon>Kiritimatiellota</taxon>
        <taxon>Kiritimatiellia</taxon>
        <taxon>Kiritimatiellales</taxon>
        <taxon>Kiritimatiellaceae</taxon>
        <taxon>Kiritimatiella</taxon>
    </lineage>
</organism>
<dbReference type="KEGG" id="vbl:L21SP4_00961"/>
<proteinExistence type="predicted"/>
<evidence type="ECO:0000313" key="3">
    <source>
        <dbReference type="Proteomes" id="UP000035268"/>
    </source>
</evidence>
<reference evidence="2 3" key="2">
    <citation type="journal article" date="2016" name="ISME J.">
        <title>Characterization of the first cultured representative of Verrucomicrobia subdivision 5 indicates the proposal of a novel phylum.</title>
        <authorList>
            <person name="Spring S."/>
            <person name="Bunk B."/>
            <person name="Sproer C."/>
            <person name="Schumann P."/>
            <person name="Rohde M."/>
            <person name="Tindall B.J."/>
            <person name="Klenk H.P."/>
        </authorList>
    </citation>
    <scope>NUCLEOTIDE SEQUENCE [LARGE SCALE GENOMIC DNA]</scope>
    <source>
        <strain evidence="2 3">L21-Fru-AB</strain>
    </source>
</reference>
<dbReference type="InterPro" id="IPR024534">
    <property type="entry name" value="JetD_C"/>
</dbReference>
<sequence>MVLEMTDRDALDQFTAKLFPHGDIPLACKDGDIMPRAKAVGTLRDAKRARTASAEPILLRALAPAQATRGESQVDLLDLTRSAGVACLLLDDEENWRIETGIAIVENLEVFLHFEKLDTGRVVALYAGGRLSGRVQRWLASDEMNGASILHCGDYDPVGLDEFLRLYNRFGNRVDLHVPESIDELFARYGKRALLRDSEPILARLRREAHPIVSRLVQIMDTTGYGLEQEALLLENQR</sequence>
<name>A0A0G3ECI5_9BACT</name>
<protein>
    <recommendedName>
        <fullName evidence="1">Wadjet protein JetD C-terminal domain-containing protein</fullName>
    </recommendedName>
</protein>
<dbReference type="Pfam" id="PF09983">
    <property type="entry name" value="JetD_C"/>
    <property type="match status" value="1"/>
</dbReference>
<dbReference type="RefSeq" id="WP_052881578.1">
    <property type="nucleotide sequence ID" value="NZ_CP010904.1"/>
</dbReference>
<evidence type="ECO:0000313" key="2">
    <source>
        <dbReference type="EMBL" id="AKJ64221.1"/>
    </source>
</evidence>
<dbReference type="STRING" id="1307763.L21SP4_00961"/>
<dbReference type="OrthoDB" id="9793854at2"/>